<dbReference type="Pfam" id="PF02518">
    <property type="entry name" value="HATPase_c"/>
    <property type="match status" value="1"/>
</dbReference>
<feature type="transmembrane region" description="Helical" evidence="6">
    <location>
        <begin position="167"/>
        <end position="191"/>
    </location>
</feature>
<feature type="transmembrane region" description="Helical" evidence="6">
    <location>
        <begin position="203"/>
        <end position="223"/>
    </location>
</feature>
<feature type="transmembrane region" description="Helical" evidence="6">
    <location>
        <begin position="90"/>
        <end position="111"/>
    </location>
</feature>
<dbReference type="Pfam" id="PF00072">
    <property type="entry name" value="Response_reg"/>
    <property type="match status" value="1"/>
</dbReference>
<dbReference type="InterPro" id="IPR003661">
    <property type="entry name" value="HisK_dim/P_dom"/>
</dbReference>
<dbReference type="SMART" id="SM00388">
    <property type="entry name" value="HisKA"/>
    <property type="match status" value="1"/>
</dbReference>
<feature type="transmembrane region" description="Helical" evidence="6">
    <location>
        <begin position="60"/>
        <end position="78"/>
    </location>
</feature>
<dbReference type="Gene3D" id="1.10.287.130">
    <property type="match status" value="1"/>
</dbReference>
<dbReference type="InterPro" id="IPR036641">
    <property type="entry name" value="HPT_dom_sf"/>
</dbReference>
<dbReference type="InterPro" id="IPR036097">
    <property type="entry name" value="HisK_dim/P_sf"/>
</dbReference>
<dbReference type="GO" id="GO:0005524">
    <property type="term" value="F:ATP binding"/>
    <property type="evidence" value="ECO:0007669"/>
    <property type="project" value="UniProtKB-KW"/>
</dbReference>
<dbReference type="EC" id="2.7.13.3" evidence="2"/>
<evidence type="ECO:0000256" key="6">
    <source>
        <dbReference type="SAM" id="Phobius"/>
    </source>
</evidence>
<dbReference type="PANTHER" id="PTHR45339:SF5">
    <property type="entry name" value="HISTIDINE KINASE"/>
    <property type="match status" value="1"/>
</dbReference>
<feature type="modified residue" description="4-aspartylphosphate" evidence="4">
    <location>
        <position position="700"/>
    </location>
</feature>
<dbReference type="PRINTS" id="PR00344">
    <property type="entry name" value="BCTRLSENSOR"/>
</dbReference>
<dbReference type="Gene3D" id="3.40.50.2300">
    <property type="match status" value="1"/>
</dbReference>
<evidence type="ECO:0000313" key="10">
    <source>
        <dbReference type="Proteomes" id="UP000646365"/>
    </source>
</evidence>
<sequence>MPSHEHFPPVPPSGELLATRARTSREVVAGGTFAMLAMACAAGVLPIADQQWSSGPGSLIIHQTLVSLVYLLTAHLLVRHFLASRTVSLLWIAAGTLYASAMQMLQLWSMPDLQISKLPADRALLMAAWCWFLWHAVLPLAAIGFARSERLAPQQPCAANQTHLLVWGVRATVAALVAISAVMLLTAPWVHPAMVQDGNYRRAAAIGIGPLLVGESLLALFLLWRWTRLKTGLQLFFGLSILALMLDDLLTLAGGVRGSLGWYAGRLEALAAAGCLLALCLGEIGRLYRRVTLASESMMVAEWAFEAEVARRTRALTDRLAELERQNDVLQAEAAVRASALATRTVEHDAAVEARERQAAELEALRTQAEAAGVAKTQFLATMSHELRTPLTGIIGFSDLLLRTEPSPAEQRRYLELQREAAQALLGVVADVLDYANAEAGKLQLDVAPFAPRTLVEDAAAVVRPGIEAKGLAFRLVVAPSVPAGLAGDAGRIRQVMVNLLSNAVKFTQSGSIELRVDYQSRCAHGRDPLSRDALSRDVLGRDALGRDAPGRDAGPALLCLQVLDTGIGIAADKLDRLFQQFSQLDGSNARRYGGSGLGLAICRKLVELMGGHLGVESEEGRGSLFWVELPLAVAAVPEAEPTLAERQPRRILLAEDVVANQILVTAILEANGHLVDVVDDGVAAVTALRRTAYDLVLMDVQMPVMNGVDATRAIRDDEGNARRTPIVALTANASSEDAARCLAAGMDAYVAKPIDEPQLLVIIDRLTAAATTGPARPPVPVLDEVALDGLITRLGRAKAAELVALFRRSVETETAALELARADATAVRGHARAIAGLAGNLGCAELERAARRLAGLREAVEQDELDRHLSVLSDVAARTLSALAARFADSARVVPLPTRRG</sequence>
<dbReference type="Gene3D" id="1.20.120.160">
    <property type="entry name" value="HPT domain"/>
    <property type="match status" value="1"/>
</dbReference>
<feature type="coiled-coil region" evidence="5">
    <location>
        <begin position="306"/>
        <end position="372"/>
    </location>
</feature>
<dbReference type="SUPFAM" id="SSF55874">
    <property type="entry name" value="ATPase domain of HSP90 chaperone/DNA topoisomerase II/histidine kinase"/>
    <property type="match status" value="1"/>
</dbReference>
<dbReference type="GO" id="GO:0000155">
    <property type="term" value="F:phosphorelay sensor kinase activity"/>
    <property type="evidence" value="ECO:0007669"/>
    <property type="project" value="InterPro"/>
</dbReference>
<dbReference type="CDD" id="cd17546">
    <property type="entry name" value="REC_hyHK_CKI1_RcsC-like"/>
    <property type="match status" value="1"/>
</dbReference>
<dbReference type="GO" id="GO:0005886">
    <property type="term" value="C:plasma membrane"/>
    <property type="evidence" value="ECO:0007669"/>
    <property type="project" value="UniProtKB-SubCell"/>
</dbReference>
<keyword evidence="3 4" id="KW-0597">Phosphoprotein</keyword>
<keyword evidence="6" id="KW-0812">Transmembrane</keyword>
<name>A0A8J2YQ24_9PROT</name>
<proteinExistence type="predicted"/>
<dbReference type="CDD" id="cd16922">
    <property type="entry name" value="HATPase_EvgS-ArcB-TorS-like"/>
    <property type="match status" value="1"/>
</dbReference>
<evidence type="ECO:0000313" key="9">
    <source>
        <dbReference type="EMBL" id="GGF02750.1"/>
    </source>
</evidence>
<evidence type="ECO:0000259" key="8">
    <source>
        <dbReference type="PROSITE" id="PS50110"/>
    </source>
</evidence>
<protein>
    <recommendedName>
        <fullName evidence="2">histidine kinase</fullName>
        <ecNumber evidence="2">2.7.13.3</ecNumber>
    </recommendedName>
</protein>
<comment type="caution">
    <text evidence="9">The sequence shown here is derived from an EMBL/GenBank/DDBJ whole genome shotgun (WGS) entry which is preliminary data.</text>
</comment>
<dbReference type="EMBL" id="BMJQ01000001">
    <property type="protein sequence ID" value="GGF02750.1"/>
    <property type="molecule type" value="Genomic_DNA"/>
</dbReference>
<dbReference type="InterPro" id="IPR003594">
    <property type="entry name" value="HATPase_dom"/>
</dbReference>
<evidence type="ECO:0000256" key="4">
    <source>
        <dbReference type="PROSITE-ProRule" id="PRU00169"/>
    </source>
</evidence>
<keyword evidence="10" id="KW-1185">Reference proteome</keyword>
<reference evidence="9" key="2">
    <citation type="submission" date="2020-09" db="EMBL/GenBank/DDBJ databases">
        <authorList>
            <person name="Sun Q."/>
            <person name="Zhou Y."/>
        </authorList>
    </citation>
    <scope>NUCLEOTIDE SEQUENCE</scope>
    <source>
        <strain evidence="9">CGMCC 1.15725</strain>
    </source>
</reference>
<feature type="transmembrane region" description="Helical" evidence="6">
    <location>
        <begin position="235"/>
        <end position="257"/>
    </location>
</feature>
<feature type="transmembrane region" description="Helical" evidence="6">
    <location>
        <begin position="27"/>
        <end position="48"/>
    </location>
</feature>
<dbReference type="Gene3D" id="3.30.565.10">
    <property type="entry name" value="Histidine kinase-like ATPase, C-terminal domain"/>
    <property type="match status" value="1"/>
</dbReference>
<evidence type="ECO:0000256" key="2">
    <source>
        <dbReference type="ARBA" id="ARBA00012438"/>
    </source>
</evidence>
<dbReference type="SMART" id="SM00448">
    <property type="entry name" value="REC"/>
    <property type="match status" value="1"/>
</dbReference>
<evidence type="ECO:0000256" key="3">
    <source>
        <dbReference type="ARBA" id="ARBA00022553"/>
    </source>
</evidence>
<organism evidence="9 10">
    <name type="scientific">Aliidongia dinghuensis</name>
    <dbReference type="NCBI Taxonomy" id="1867774"/>
    <lineage>
        <taxon>Bacteria</taxon>
        <taxon>Pseudomonadati</taxon>
        <taxon>Pseudomonadota</taxon>
        <taxon>Alphaproteobacteria</taxon>
        <taxon>Rhodospirillales</taxon>
        <taxon>Dongiaceae</taxon>
        <taxon>Aliidongia</taxon>
    </lineage>
</organism>
<keyword evidence="6" id="KW-0472">Membrane</keyword>
<gene>
    <name evidence="9" type="ORF">GCM10011611_05280</name>
</gene>
<dbReference type="PANTHER" id="PTHR45339">
    <property type="entry name" value="HYBRID SIGNAL TRANSDUCTION HISTIDINE KINASE J"/>
    <property type="match status" value="1"/>
</dbReference>
<dbReference type="Proteomes" id="UP000646365">
    <property type="component" value="Unassembled WGS sequence"/>
</dbReference>
<feature type="transmembrane region" description="Helical" evidence="6">
    <location>
        <begin position="123"/>
        <end position="146"/>
    </location>
</feature>
<evidence type="ECO:0000259" key="7">
    <source>
        <dbReference type="PROSITE" id="PS50109"/>
    </source>
</evidence>
<dbReference type="InterPro" id="IPR004358">
    <property type="entry name" value="Sig_transdc_His_kin-like_C"/>
</dbReference>
<dbReference type="InterPro" id="IPR036890">
    <property type="entry name" value="HATPase_C_sf"/>
</dbReference>
<dbReference type="InterPro" id="IPR033424">
    <property type="entry name" value="MASE4"/>
</dbReference>
<dbReference type="SUPFAM" id="SSF52172">
    <property type="entry name" value="CheY-like"/>
    <property type="match status" value="1"/>
</dbReference>
<dbReference type="PROSITE" id="PS50109">
    <property type="entry name" value="HIS_KIN"/>
    <property type="match status" value="1"/>
</dbReference>
<dbReference type="Pfam" id="PF17158">
    <property type="entry name" value="MASE4"/>
    <property type="match status" value="1"/>
</dbReference>
<evidence type="ECO:0000256" key="1">
    <source>
        <dbReference type="ARBA" id="ARBA00000085"/>
    </source>
</evidence>
<keyword evidence="5" id="KW-0175">Coiled coil</keyword>
<dbReference type="SUPFAM" id="SSF47384">
    <property type="entry name" value="Homodimeric domain of signal transducing histidine kinase"/>
    <property type="match status" value="1"/>
</dbReference>
<dbReference type="SMART" id="SM00387">
    <property type="entry name" value="HATPase_c"/>
    <property type="match status" value="1"/>
</dbReference>
<feature type="domain" description="Histidine kinase" evidence="7">
    <location>
        <begin position="382"/>
        <end position="634"/>
    </location>
</feature>
<reference evidence="9" key="1">
    <citation type="journal article" date="2014" name="Int. J. Syst. Evol. Microbiol.">
        <title>Complete genome sequence of Corynebacterium casei LMG S-19264T (=DSM 44701T), isolated from a smear-ripened cheese.</title>
        <authorList>
            <consortium name="US DOE Joint Genome Institute (JGI-PGF)"/>
            <person name="Walter F."/>
            <person name="Albersmeier A."/>
            <person name="Kalinowski J."/>
            <person name="Ruckert C."/>
        </authorList>
    </citation>
    <scope>NUCLEOTIDE SEQUENCE</scope>
    <source>
        <strain evidence="9">CGMCC 1.15725</strain>
    </source>
</reference>
<dbReference type="InterPro" id="IPR005467">
    <property type="entry name" value="His_kinase_dom"/>
</dbReference>
<dbReference type="InterPro" id="IPR001789">
    <property type="entry name" value="Sig_transdc_resp-reg_receiver"/>
</dbReference>
<comment type="catalytic activity">
    <reaction evidence="1">
        <text>ATP + protein L-histidine = ADP + protein N-phospho-L-histidine.</text>
        <dbReference type="EC" id="2.7.13.3"/>
    </reaction>
</comment>
<dbReference type="PROSITE" id="PS50110">
    <property type="entry name" value="RESPONSE_REGULATORY"/>
    <property type="match status" value="1"/>
</dbReference>
<dbReference type="InterPro" id="IPR011006">
    <property type="entry name" value="CheY-like_superfamily"/>
</dbReference>
<dbReference type="Pfam" id="PF00512">
    <property type="entry name" value="HisKA"/>
    <property type="match status" value="1"/>
</dbReference>
<keyword evidence="6" id="KW-1133">Transmembrane helix</keyword>
<evidence type="ECO:0000256" key="5">
    <source>
        <dbReference type="SAM" id="Coils"/>
    </source>
</evidence>
<dbReference type="CDD" id="cd00082">
    <property type="entry name" value="HisKA"/>
    <property type="match status" value="1"/>
</dbReference>
<dbReference type="SUPFAM" id="SSF47226">
    <property type="entry name" value="Histidine-containing phosphotransfer domain, HPT domain"/>
    <property type="match status" value="1"/>
</dbReference>
<accession>A0A8J2YQ24</accession>
<dbReference type="AlphaFoldDB" id="A0A8J2YQ24"/>
<feature type="domain" description="Response regulatory" evidence="8">
    <location>
        <begin position="651"/>
        <end position="768"/>
    </location>
</feature>